<name>I3X444_SINF2</name>
<sequence>MAASPAYLPSATQHHAGATLIDLEPLTDALNQTAMWQWIAMRH</sequence>
<dbReference type="HOGENOM" id="CLU_3239657_0_0_5"/>
<dbReference type="PATRIC" id="fig|1185652.3.peg.2135"/>
<evidence type="ECO:0000313" key="1">
    <source>
        <dbReference type="EMBL" id="AFL50650.1"/>
    </source>
</evidence>
<gene>
    <name evidence="1" type="ORF">USDA257_c20680</name>
</gene>
<proteinExistence type="predicted"/>
<protein>
    <submittedName>
        <fullName evidence="1">Uncharacterized protein</fullName>
    </submittedName>
</protein>
<evidence type="ECO:0000313" key="2">
    <source>
        <dbReference type="Proteomes" id="UP000006180"/>
    </source>
</evidence>
<organism evidence="1 2">
    <name type="scientific">Sinorhizobium fredii (strain USDA 257)</name>
    <dbReference type="NCBI Taxonomy" id="1185652"/>
    <lineage>
        <taxon>Bacteria</taxon>
        <taxon>Pseudomonadati</taxon>
        <taxon>Pseudomonadota</taxon>
        <taxon>Alphaproteobacteria</taxon>
        <taxon>Hyphomicrobiales</taxon>
        <taxon>Rhizobiaceae</taxon>
        <taxon>Sinorhizobium/Ensifer group</taxon>
        <taxon>Sinorhizobium</taxon>
    </lineage>
</organism>
<dbReference type="KEGG" id="sfd:USDA257_c20680"/>
<accession>I3X444</accession>
<dbReference type="AlphaFoldDB" id="I3X444"/>
<reference evidence="1 2" key="1">
    <citation type="journal article" date="2012" name="J. Bacteriol.">
        <title>Complete genome sequence of the broad-host-range strain Sinorhizobium fredii USDA257.</title>
        <authorList>
            <person name="Schuldes J."/>
            <person name="Rodriguez Orbegoso M."/>
            <person name="Schmeisser C."/>
            <person name="Krishnan H.B."/>
            <person name="Daniel R."/>
            <person name="Streit W.R."/>
        </authorList>
    </citation>
    <scope>NUCLEOTIDE SEQUENCE [LARGE SCALE GENOMIC DNA]</scope>
    <source>
        <strain evidence="1 2">USDA 257</strain>
    </source>
</reference>
<dbReference type="Proteomes" id="UP000006180">
    <property type="component" value="Chromosome"/>
</dbReference>
<dbReference type="EMBL" id="CP003563">
    <property type="protein sequence ID" value="AFL50650.1"/>
    <property type="molecule type" value="Genomic_DNA"/>
</dbReference>